<evidence type="ECO:0000256" key="1">
    <source>
        <dbReference type="SAM" id="MobiDB-lite"/>
    </source>
</evidence>
<feature type="region of interest" description="Disordered" evidence="1">
    <location>
        <begin position="66"/>
        <end position="102"/>
    </location>
</feature>
<dbReference type="AlphaFoldDB" id="U6KZ01"/>
<gene>
    <name evidence="2" type="ORF">ETH_00015310</name>
</gene>
<evidence type="ECO:0000313" key="3">
    <source>
        <dbReference type="Proteomes" id="UP000030747"/>
    </source>
</evidence>
<keyword evidence="3" id="KW-1185">Reference proteome</keyword>
<accession>U6KZ01</accession>
<dbReference type="EMBL" id="HG675259">
    <property type="protein sequence ID" value="CDJ40730.1"/>
    <property type="molecule type" value="Genomic_DNA"/>
</dbReference>
<dbReference type="Proteomes" id="UP000030747">
    <property type="component" value="Unassembled WGS sequence"/>
</dbReference>
<dbReference type="VEuPathDB" id="ToxoDB:ETH2_1254800"/>
<dbReference type="GeneID" id="25252216"/>
<reference evidence="2" key="1">
    <citation type="submission" date="2013-10" db="EMBL/GenBank/DDBJ databases">
        <title>Genomic analysis of the causative agents of coccidiosis in chickens.</title>
        <authorList>
            <person name="Reid A.J."/>
            <person name="Blake D."/>
            <person name="Billington K."/>
            <person name="Browne H."/>
            <person name="Dunn M."/>
            <person name="Hung S."/>
            <person name="Kawahara F."/>
            <person name="Miranda-Saavedra D."/>
            <person name="Mourier T."/>
            <person name="Nagra H."/>
            <person name="Otto T.D."/>
            <person name="Rawlings N."/>
            <person name="Sanchez A."/>
            <person name="Sanders M."/>
            <person name="Subramaniam C."/>
            <person name="Tay Y."/>
            <person name="Dear P."/>
            <person name="Doerig C."/>
            <person name="Gruber A."/>
            <person name="Parkinson J."/>
            <person name="Shirley M."/>
            <person name="Wan K.L."/>
            <person name="Berriman M."/>
            <person name="Tomley F."/>
            <person name="Pain A."/>
        </authorList>
    </citation>
    <scope>NUCLEOTIDE SEQUENCE [LARGE SCALE GENOMIC DNA]</scope>
    <source>
        <strain evidence="2">Houghton</strain>
    </source>
</reference>
<reference evidence="2" key="2">
    <citation type="submission" date="2013-10" db="EMBL/GenBank/DDBJ databases">
        <authorList>
            <person name="Aslett M."/>
        </authorList>
    </citation>
    <scope>NUCLEOTIDE SEQUENCE [LARGE SCALE GENOMIC DNA]</scope>
    <source>
        <strain evidence="2">Houghton</strain>
    </source>
</reference>
<feature type="compositionally biased region" description="Basic residues" evidence="1">
    <location>
        <begin position="86"/>
        <end position="95"/>
    </location>
</feature>
<proteinExistence type="predicted"/>
<dbReference type="RefSeq" id="XP_013231480.1">
    <property type="nucleotide sequence ID" value="XM_013376026.1"/>
</dbReference>
<evidence type="ECO:0000313" key="2">
    <source>
        <dbReference type="EMBL" id="CDJ40730.1"/>
    </source>
</evidence>
<sequence length="315" mass="35227">MGRVVATIESSGKRQTVGTTILKLRPVPVKPSDLEYHLNTLMATYSDPMDIVRVAQDLASRCKAEISPTLPSEPQEPAAPKDSKGAKRSKSPKQPKKGEPKNEWVAQILSSKFVLDSWCLKYKDFVMQNMAGVPKTTDGKKLFLLLEGELDKTVEIVLTPSSMKASWVMNLKCPFMRDFVDPDFRQTAREGMLQYALSRRSLGRRLGRKLRAIGNFFSKKFTWKRKSLPGAAANNEWAIINVGTGIWDSTRYRFEHTLTFRPENMSCGKELQTFPSASQWLENPSESGSVSPAVKALGHPKLLHSQELGRALGDL</sequence>
<organism evidence="2 3">
    <name type="scientific">Eimeria tenella</name>
    <name type="common">Coccidian parasite</name>
    <dbReference type="NCBI Taxonomy" id="5802"/>
    <lineage>
        <taxon>Eukaryota</taxon>
        <taxon>Sar</taxon>
        <taxon>Alveolata</taxon>
        <taxon>Apicomplexa</taxon>
        <taxon>Conoidasida</taxon>
        <taxon>Coccidia</taxon>
        <taxon>Eucoccidiorida</taxon>
        <taxon>Eimeriorina</taxon>
        <taxon>Eimeriidae</taxon>
        <taxon>Eimeria</taxon>
    </lineage>
</organism>
<dbReference type="OrthoDB" id="329794at2759"/>
<dbReference type="VEuPathDB" id="ToxoDB:ETH_00015310"/>
<name>U6KZ01_EIMTE</name>
<protein>
    <submittedName>
        <fullName evidence="2">Uncharacterized protein</fullName>
    </submittedName>
</protein>